<evidence type="ECO:0000256" key="3">
    <source>
        <dbReference type="ARBA" id="ARBA00022722"/>
    </source>
</evidence>
<proteinExistence type="inferred from homology"/>
<dbReference type="AlphaFoldDB" id="A0A212JHQ4"/>
<evidence type="ECO:0000256" key="1">
    <source>
        <dbReference type="ARBA" id="ARBA00002663"/>
    </source>
</evidence>
<dbReference type="InterPro" id="IPR000100">
    <property type="entry name" value="RNase_P"/>
</dbReference>
<dbReference type="InterPro" id="IPR014721">
    <property type="entry name" value="Ribsml_uS5_D2-typ_fold_subgr"/>
</dbReference>
<comment type="subunit">
    <text evidence="7">Consists of a catalytic RNA component (M1 or rnpB) and a protein subunit.</text>
</comment>
<comment type="catalytic activity">
    <reaction evidence="7">
        <text>Endonucleolytic cleavage of RNA, removing 5'-extranucleotides from tRNA precursor.</text>
        <dbReference type="EC" id="3.1.26.5"/>
    </reaction>
</comment>
<dbReference type="InterPro" id="IPR020568">
    <property type="entry name" value="Ribosomal_Su5_D2-typ_SF"/>
</dbReference>
<evidence type="ECO:0000256" key="6">
    <source>
        <dbReference type="ARBA" id="ARBA00022884"/>
    </source>
</evidence>
<dbReference type="PANTHER" id="PTHR33992">
    <property type="entry name" value="RIBONUCLEASE P PROTEIN COMPONENT"/>
    <property type="match status" value="1"/>
</dbReference>
<dbReference type="EMBL" id="FLUP01000001">
    <property type="protein sequence ID" value="SBV98940.1"/>
    <property type="molecule type" value="Genomic_DNA"/>
</dbReference>
<comment type="function">
    <text evidence="1 7">RNaseP catalyzes the removal of the 5'-leader sequence from pre-tRNA to produce the mature 5'-terminus. It can also cleave other RNA substrates such as 4.5S RNA. The protein component plays an auxiliary but essential role in vivo by binding to the 5'-leader sequence and broadening the substrate specificity of the ribozyme.</text>
</comment>
<dbReference type="InterPro" id="IPR020539">
    <property type="entry name" value="RNase_P_CS"/>
</dbReference>
<dbReference type="PANTHER" id="PTHR33992:SF1">
    <property type="entry name" value="RIBONUCLEASE P PROTEIN COMPONENT"/>
    <property type="match status" value="1"/>
</dbReference>
<keyword evidence="5 7" id="KW-0378">Hydrolase</keyword>
<gene>
    <name evidence="7 9" type="primary">rnpA</name>
    <name evidence="9" type="ORF">KM92DES2_11124</name>
</gene>
<name>A0A212JHQ4_9BACT</name>
<dbReference type="RefSeq" id="WP_296966654.1">
    <property type="nucleotide sequence ID" value="NZ_UPYQ01000001.1"/>
</dbReference>
<dbReference type="Pfam" id="PF00825">
    <property type="entry name" value="Ribonuclease_P"/>
    <property type="match status" value="1"/>
</dbReference>
<dbReference type="GO" id="GO:0042781">
    <property type="term" value="F:3'-tRNA processing endoribonuclease activity"/>
    <property type="evidence" value="ECO:0007669"/>
    <property type="project" value="TreeGrafter"/>
</dbReference>
<keyword evidence="6 7" id="KW-0694">RNA-binding</keyword>
<reference evidence="9" key="1">
    <citation type="submission" date="2016-04" db="EMBL/GenBank/DDBJ databases">
        <authorList>
            <person name="Evans L.H."/>
            <person name="Alamgir A."/>
            <person name="Owens N."/>
            <person name="Weber N.D."/>
            <person name="Virtaneva K."/>
            <person name="Barbian K."/>
            <person name="Babar A."/>
            <person name="Rosenke K."/>
        </authorList>
    </citation>
    <scope>NUCLEOTIDE SEQUENCE</scope>
    <source>
        <strain evidence="9">92-2</strain>
    </source>
</reference>
<dbReference type="SUPFAM" id="SSF54211">
    <property type="entry name" value="Ribosomal protein S5 domain 2-like"/>
    <property type="match status" value="1"/>
</dbReference>
<dbReference type="GO" id="GO:0030677">
    <property type="term" value="C:ribonuclease P complex"/>
    <property type="evidence" value="ECO:0007669"/>
    <property type="project" value="TreeGrafter"/>
</dbReference>
<organism evidence="9">
    <name type="scientific">uncultured Desulfovibrio sp</name>
    <dbReference type="NCBI Taxonomy" id="167968"/>
    <lineage>
        <taxon>Bacteria</taxon>
        <taxon>Pseudomonadati</taxon>
        <taxon>Thermodesulfobacteriota</taxon>
        <taxon>Desulfovibrionia</taxon>
        <taxon>Desulfovibrionales</taxon>
        <taxon>Desulfovibrionaceae</taxon>
        <taxon>Desulfovibrio</taxon>
        <taxon>environmental samples</taxon>
    </lineage>
</organism>
<keyword evidence="3 7" id="KW-0540">Nuclease</keyword>
<evidence type="ECO:0000256" key="2">
    <source>
        <dbReference type="ARBA" id="ARBA00022694"/>
    </source>
</evidence>
<sequence>MGIPMNQNGLPQHLRIRRRAEFVACYERGRRLHTEHFLVFVLSGNSPGLAARTGMAVSRKVGNAVVRNRVKRLLREFYRLHRSDLPKEADIVTVAKKHAGEAALDLASVAAELLPLMRRVVRREPGRPALDGLP</sequence>
<dbReference type="NCBIfam" id="TIGR00188">
    <property type="entry name" value="rnpA"/>
    <property type="match status" value="1"/>
</dbReference>
<dbReference type="EC" id="3.1.26.5" evidence="7 8"/>
<evidence type="ECO:0000256" key="7">
    <source>
        <dbReference type="HAMAP-Rule" id="MF_00227"/>
    </source>
</evidence>
<evidence type="ECO:0000256" key="4">
    <source>
        <dbReference type="ARBA" id="ARBA00022759"/>
    </source>
</evidence>
<dbReference type="GO" id="GO:0001682">
    <property type="term" value="P:tRNA 5'-leader removal"/>
    <property type="evidence" value="ECO:0007669"/>
    <property type="project" value="UniProtKB-UniRule"/>
</dbReference>
<evidence type="ECO:0000256" key="8">
    <source>
        <dbReference type="NCBIfam" id="TIGR00188"/>
    </source>
</evidence>
<evidence type="ECO:0000256" key="5">
    <source>
        <dbReference type="ARBA" id="ARBA00022801"/>
    </source>
</evidence>
<keyword evidence="4 7" id="KW-0255">Endonuclease</keyword>
<dbReference type="GO" id="GO:0004526">
    <property type="term" value="F:ribonuclease P activity"/>
    <property type="evidence" value="ECO:0007669"/>
    <property type="project" value="UniProtKB-UniRule"/>
</dbReference>
<protein>
    <recommendedName>
        <fullName evidence="7 8">Ribonuclease P protein component</fullName>
        <shortName evidence="7">RNase P protein</shortName>
        <shortName evidence="7">RNaseP protein</shortName>
        <ecNumber evidence="7 8">3.1.26.5</ecNumber>
    </recommendedName>
    <alternativeName>
        <fullName evidence="7">Protein C5</fullName>
    </alternativeName>
</protein>
<accession>A0A212JHQ4</accession>
<dbReference type="HAMAP" id="MF_00227">
    <property type="entry name" value="RNase_P"/>
    <property type="match status" value="1"/>
</dbReference>
<keyword evidence="2 7" id="KW-0819">tRNA processing</keyword>
<dbReference type="PROSITE" id="PS00648">
    <property type="entry name" value="RIBONUCLEASE_P"/>
    <property type="match status" value="1"/>
</dbReference>
<comment type="similarity">
    <text evidence="7">Belongs to the RnpA family.</text>
</comment>
<evidence type="ECO:0000313" key="9">
    <source>
        <dbReference type="EMBL" id="SBV98940.1"/>
    </source>
</evidence>
<dbReference type="GO" id="GO:0000049">
    <property type="term" value="F:tRNA binding"/>
    <property type="evidence" value="ECO:0007669"/>
    <property type="project" value="UniProtKB-UniRule"/>
</dbReference>
<dbReference type="Gene3D" id="3.30.230.10">
    <property type="match status" value="1"/>
</dbReference>